<evidence type="ECO:0000313" key="2">
    <source>
        <dbReference type="RefSeq" id="XP_028152953.1"/>
    </source>
</evidence>
<feature type="non-terminal residue" evidence="2">
    <location>
        <position position="305"/>
    </location>
</feature>
<dbReference type="InParanoid" id="A0A6P7H5H1"/>
<feature type="region of interest" description="Disordered" evidence="1">
    <location>
        <begin position="138"/>
        <end position="163"/>
    </location>
</feature>
<organism evidence="2">
    <name type="scientific">Diabrotica virgifera virgifera</name>
    <name type="common">western corn rootworm</name>
    <dbReference type="NCBI Taxonomy" id="50390"/>
    <lineage>
        <taxon>Eukaryota</taxon>
        <taxon>Metazoa</taxon>
        <taxon>Ecdysozoa</taxon>
        <taxon>Arthropoda</taxon>
        <taxon>Hexapoda</taxon>
        <taxon>Insecta</taxon>
        <taxon>Pterygota</taxon>
        <taxon>Neoptera</taxon>
        <taxon>Endopterygota</taxon>
        <taxon>Coleoptera</taxon>
        <taxon>Polyphaga</taxon>
        <taxon>Cucujiformia</taxon>
        <taxon>Chrysomeloidea</taxon>
        <taxon>Chrysomelidae</taxon>
        <taxon>Galerucinae</taxon>
        <taxon>Diabroticina</taxon>
        <taxon>Diabroticites</taxon>
        <taxon>Diabrotica</taxon>
    </lineage>
</organism>
<feature type="compositionally biased region" description="Basic residues" evidence="1">
    <location>
        <begin position="239"/>
        <end position="248"/>
    </location>
</feature>
<feature type="region of interest" description="Disordered" evidence="1">
    <location>
        <begin position="226"/>
        <end position="293"/>
    </location>
</feature>
<evidence type="ECO:0000256" key="1">
    <source>
        <dbReference type="SAM" id="MobiDB-lite"/>
    </source>
</evidence>
<accession>A0A6P7H5H1</accession>
<dbReference type="RefSeq" id="XP_028152953.1">
    <property type="nucleotide sequence ID" value="XM_028297152.1"/>
</dbReference>
<reference evidence="2" key="1">
    <citation type="submission" date="2025-08" db="UniProtKB">
        <authorList>
            <consortium name="RefSeq"/>
        </authorList>
    </citation>
    <scope>IDENTIFICATION</scope>
</reference>
<protein>
    <submittedName>
        <fullName evidence="2">Uncharacterized protein LOC114346401</fullName>
    </submittedName>
</protein>
<gene>
    <name evidence="2" type="primary">LOC114346401</name>
</gene>
<dbReference type="AlphaFoldDB" id="A0A6P7H5H1"/>
<proteinExistence type="predicted"/>
<sequence length="305" mass="33005">MMGALTQLTDSQCLPQISPSTPKPVAESKFCQSLAANCPKIEDPLRELVLCDEKDADPEKLKFLALSAANLAKEEVHNQSQVQSQPSGVNVKTLAGIFAGTETLIKKVEENLKKTLAVLDPSDSEGFGEAPLLGKVSRTRRSKSAHLRNSSAKSKTSDKRKLFIDSDSSTADTIEIMPGIENQGFINATETAVLQSGLELEVLDVITIREPDISSSLSETVNIHGIGSGADAESANVKPKSKKKKRPTTGKTNRVAPTMDQRQCKSAKNKEECEDSDELTSPDPLEPWSTKSIANMNSILAWQNE</sequence>
<name>A0A6P7H5H1_DIAVI</name>